<dbReference type="Gene3D" id="3.40.50.300">
    <property type="entry name" value="P-loop containing nucleotide triphosphate hydrolases"/>
    <property type="match status" value="1"/>
</dbReference>
<feature type="domain" description="Novel STAND NTPase 3" evidence="1">
    <location>
        <begin position="64"/>
        <end position="159"/>
    </location>
</feature>
<dbReference type="CDD" id="cd02019">
    <property type="entry name" value="NK"/>
    <property type="match status" value="1"/>
</dbReference>
<proteinExistence type="predicted"/>
<dbReference type="InterPro" id="IPR027417">
    <property type="entry name" value="P-loop_NTPase"/>
</dbReference>
<evidence type="ECO:0000313" key="3">
    <source>
        <dbReference type="RefSeq" id="XP_022308435.1"/>
    </source>
</evidence>
<dbReference type="Pfam" id="PF20720">
    <property type="entry name" value="nSTAND3"/>
    <property type="match status" value="1"/>
</dbReference>
<dbReference type="GeneID" id="111114437"/>
<keyword evidence="2" id="KW-1185">Reference proteome</keyword>
<reference evidence="3" key="1">
    <citation type="submission" date="2025-08" db="UniProtKB">
        <authorList>
            <consortium name="RefSeq"/>
        </authorList>
    </citation>
    <scope>IDENTIFICATION</scope>
    <source>
        <tissue evidence="3">Whole sample</tissue>
    </source>
</reference>
<evidence type="ECO:0000313" key="2">
    <source>
        <dbReference type="Proteomes" id="UP000694844"/>
    </source>
</evidence>
<dbReference type="SUPFAM" id="SSF52540">
    <property type="entry name" value="P-loop containing nucleoside triphosphate hydrolases"/>
    <property type="match status" value="1"/>
</dbReference>
<dbReference type="Proteomes" id="UP000694844">
    <property type="component" value="Chromosome 9"/>
</dbReference>
<dbReference type="KEGG" id="cvn:111114437"/>
<name>A0A8B8BYQ1_CRAVI</name>
<dbReference type="InterPro" id="IPR049050">
    <property type="entry name" value="nSTAND3"/>
</dbReference>
<protein>
    <submittedName>
        <fullName evidence="3">Uncharacterized protein LOC111114437</fullName>
    </submittedName>
</protein>
<dbReference type="OrthoDB" id="6121908at2759"/>
<gene>
    <name evidence="3" type="primary">LOC111114437</name>
</gene>
<organism evidence="2 3">
    <name type="scientific">Crassostrea virginica</name>
    <name type="common">Eastern oyster</name>
    <dbReference type="NCBI Taxonomy" id="6565"/>
    <lineage>
        <taxon>Eukaryota</taxon>
        <taxon>Metazoa</taxon>
        <taxon>Spiralia</taxon>
        <taxon>Lophotrochozoa</taxon>
        <taxon>Mollusca</taxon>
        <taxon>Bivalvia</taxon>
        <taxon>Autobranchia</taxon>
        <taxon>Pteriomorphia</taxon>
        <taxon>Ostreida</taxon>
        <taxon>Ostreoidea</taxon>
        <taxon>Ostreidae</taxon>
        <taxon>Crassostrea</taxon>
    </lineage>
</organism>
<dbReference type="AlphaFoldDB" id="A0A8B8BYQ1"/>
<dbReference type="RefSeq" id="XP_022308435.1">
    <property type="nucleotide sequence ID" value="XM_022452727.1"/>
</dbReference>
<accession>A0A8B8BYQ1</accession>
<sequence>MQKRQDEHENHLLKKTEEMQGDILTVHERLDELEKPLQKNTRKLQETKYETSIITQWQEDDEFFVSTKAAEIVSKMVETNNLVIVTGHSGSGKSAIIQHIALQYRRRGWIVNPVYSFKEIHETCKSKNFETDSHIFVFNDPIGKESYDEMSYNEWIILKKYLIVQM</sequence>
<evidence type="ECO:0000259" key="1">
    <source>
        <dbReference type="Pfam" id="PF20720"/>
    </source>
</evidence>